<evidence type="ECO:0000256" key="8">
    <source>
        <dbReference type="ARBA" id="ARBA00022771"/>
    </source>
</evidence>
<evidence type="ECO:0000256" key="10">
    <source>
        <dbReference type="ARBA" id="ARBA00022843"/>
    </source>
</evidence>
<dbReference type="Pfam" id="PF23611">
    <property type="entry name" value="zf-C2H2_16"/>
    <property type="match status" value="1"/>
</dbReference>
<evidence type="ECO:0000256" key="7">
    <source>
        <dbReference type="ARBA" id="ARBA00022737"/>
    </source>
</evidence>
<feature type="compositionally biased region" description="Low complexity" evidence="15">
    <location>
        <begin position="67"/>
        <end position="86"/>
    </location>
</feature>
<feature type="compositionally biased region" description="Acidic residues" evidence="15">
    <location>
        <begin position="330"/>
        <end position="353"/>
    </location>
</feature>
<evidence type="ECO:0000256" key="15">
    <source>
        <dbReference type="SAM" id="MobiDB-lite"/>
    </source>
</evidence>
<evidence type="ECO:0000256" key="14">
    <source>
        <dbReference type="PROSITE-ProRule" id="PRU00042"/>
    </source>
</evidence>
<keyword evidence="4" id="KW-1017">Isopeptide bond</keyword>
<keyword evidence="13" id="KW-0539">Nucleus</keyword>
<proteinExistence type="predicted"/>
<feature type="domain" description="C2H2-type" evidence="16">
    <location>
        <begin position="552"/>
        <end position="574"/>
    </location>
</feature>
<dbReference type="Gene3D" id="3.30.160.60">
    <property type="entry name" value="Classic Zinc Finger"/>
    <property type="match status" value="4"/>
</dbReference>
<dbReference type="InterPro" id="IPR051497">
    <property type="entry name" value="Dev/Hematopoietic_TF"/>
</dbReference>
<reference evidence="17" key="1">
    <citation type="journal article" date="2023" name="Mol. Biol. Evol.">
        <title>Third-Generation Sequencing Reveals the Adaptive Role of the Epigenome in Three Deep-Sea Polychaetes.</title>
        <authorList>
            <person name="Perez M."/>
            <person name="Aroh O."/>
            <person name="Sun Y."/>
            <person name="Lan Y."/>
            <person name="Juniper S.K."/>
            <person name="Young C.R."/>
            <person name="Angers B."/>
            <person name="Qian P.Y."/>
        </authorList>
    </citation>
    <scope>NUCLEOTIDE SEQUENCE</scope>
    <source>
        <strain evidence="17">R07B-5</strain>
    </source>
</reference>
<evidence type="ECO:0000256" key="5">
    <source>
        <dbReference type="ARBA" id="ARBA00022553"/>
    </source>
</evidence>
<feature type="domain" description="C2H2-type" evidence="16">
    <location>
        <begin position="582"/>
        <end position="613"/>
    </location>
</feature>
<dbReference type="PROSITE" id="PS50157">
    <property type="entry name" value="ZINC_FINGER_C2H2_2"/>
    <property type="match status" value="5"/>
</dbReference>
<feature type="compositionally biased region" description="Polar residues" evidence="15">
    <location>
        <begin position="87"/>
        <end position="99"/>
    </location>
</feature>
<evidence type="ECO:0000259" key="16">
    <source>
        <dbReference type="PROSITE" id="PS50157"/>
    </source>
</evidence>
<keyword evidence="9" id="KW-0862">Zinc</keyword>
<evidence type="ECO:0000256" key="6">
    <source>
        <dbReference type="ARBA" id="ARBA00022723"/>
    </source>
</evidence>
<keyword evidence="10" id="KW-0832">Ubl conjugation</keyword>
<keyword evidence="11" id="KW-0805">Transcription regulation</keyword>
<evidence type="ECO:0000256" key="11">
    <source>
        <dbReference type="ARBA" id="ARBA00023015"/>
    </source>
</evidence>
<evidence type="ECO:0000313" key="18">
    <source>
        <dbReference type="Proteomes" id="UP001209878"/>
    </source>
</evidence>
<evidence type="ECO:0000256" key="9">
    <source>
        <dbReference type="ARBA" id="ARBA00022833"/>
    </source>
</evidence>
<dbReference type="SUPFAM" id="SSF57667">
    <property type="entry name" value="beta-beta-alpha zinc fingers"/>
    <property type="match status" value="2"/>
</dbReference>
<feature type="compositionally biased region" description="Basic and acidic residues" evidence="15">
    <location>
        <begin position="260"/>
        <end position="276"/>
    </location>
</feature>
<dbReference type="FunFam" id="3.30.160.60:FF:000106">
    <property type="entry name" value="B-cell lymphoma/leukemia 11A isoform X2"/>
    <property type="match status" value="1"/>
</dbReference>
<feature type="region of interest" description="Disordered" evidence="15">
    <location>
        <begin position="478"/>
        <end position="501"/>
    </location>
</feature>
<dbReference type="GO" id="GO:0000978">
    <property type="term" value="F:RNA polymerase II cis-regulatory region sequence-specific DNA binding"/>
    <property type="evidence" value="ECO:0007669"/>
    <property type="project" value="TreeGrafter"/>
</dbReference>
<dbReference type="AlphaFoldDB" id="A0AAD9L415"/>
<evidence type="ECO:0000256" key="4">
    <source>
        <dbReference type="ARBA" id="ARBA00022499"/>
    </source>
</evidence>
<evidence type="ECO:0000256" key="13">
    <source>
        <dbReference type="ARBA" id="ARBA00023242"/>
    </source>
</evidence>
<dbReference type="FunFam" id="3.30.160.60:FF:001175">
    <property type="entry name" value="Zinc finger, C2H2 type"/>
    <property type="match status" value="1"/>
</dbReference>
<feature type="compositionally biased region" description="Low complexity" evidence="15">
    <location>
        <begin position="100"/>
        <end position="122"/>
    </location>
</feature>
<feature type="region of interest" description="Disordered" evidence="15">
    <location>
        <begin position="327"/>
        <end position="388"/>
    </location>
</feature>
<evidence type="ECO:0000256" key="3">
    <source>
        <dbReference type="ARBA" id="ARBA00022491"/>
    </source>
</evidence>
<feature type="compositionally biased region" description="Acidic residues" evidence="15">
    <location>
        <begin position="370"/>
        <end position="382"/>
    </location>
</feature>
<feature type="compositionally biased region" description="Pro residues" evidence="15">
    <location>
        <begin position="641"/>
        <end position="651"/>
    </location>
</feature>
<dbReference type="Proteomes" id="UP001209878">
    <property type="component" value="Unassembled WGS sequence"/>
</dbReference>
<feature type="region of interest" description="Disordered" evidence="15">
    <location>
        <begin position="200"/>
        <end position="242"/>
    </location>
</feature>
<dbReference type="PANTHER" id="PTHR45993">
    <property type="entry name" value="B-CELL LYMPHOMA/LEUKEMIA 11"/>
    <property type="match status" value="1"/>
</dbReference>
<keyword evidence="2" id="KW-0488">Methylation</keyword>
<keyword evidence="7" id="KW-0677">Repeat</keyword>
<evidence type="ECO:0000256" key="2">
    <source>
        <dbReference type="ARBA" id="ARBA00022481"/>
    </source>
</evidence>
<evidence type="ECO:0000256" key="12">
    <source>
        <dbReference type="ARBA" id="ARBA00023163"/>
    </source>
</evidence>
<organism evidence="17 18">
    <name type="scientific">Ridgeia piscesae</name>
    <name type="common">Tubeworm</name>
    <dbReference type="NCBI Taxonomy" id="27915"/>
    <lineage>
        <taxon>Eukaryota</taxon>
        <taxon>Metazoa</taxon>
        <taxon>Spiralia</taxon>
        <taxon>Lophotrochozoa</taxon>
        <taxon>Annelida</taxon>
        <taxon>Polychaeta</taxon>
        <taxon>Sedentaria</taxon>
        <taxon>Canalipalpata</taxon>
        <taxon>Sabellida</taxon>
        <taxon>Siboglinidae</taxon>
        <taxon>Ridgeia</taxon>
    </lineage>
</organism>
<gene>
    <name evidence="17" type="ORF">NP493_368g01013</name>
</gene>
<feature type="compositionally biased region" description="Acidic residues" evidence="15">
    <location>
        <begin position="219"/>
        <end position="242"/>
    </location>
</feature>
<dbReference type="InterPro" id="IPR036236">
    <property type="entry name" value="Znf_C2H2_sf"/>
</dbReference>
<keyword evidence="6" id="KW-0479">Metal-binding</keyword>
<comment type="caution">
    <text evidence="17">The sequence shown here is derived from an EMBL/GenBank/DDBJ whole genome shotgun (WGS) entry which is preliminary data.</text>
</comment>
<dbReference type="SMART" id="SM00355">
    <property type="entry name" value="ZnF_C2H2"/>
    <property type="match status" value="5"/>
</dbReference>
<feature type="region of interest" description="Disordered" evidence="15">
    <location>
        <begin position="55"/>
        <end position="122"/>
    </location>
</feature>
<sequence length="847" mass="91571">MTLISPLSGDPFRRMAPFGPPFDPPMPGFPFSTTSSFDADTMEDFYSQRLRRLANTSSPTACPPAPSTACPSSTTQQTPPLLTSTAAPQEQPTHTSPRLSSSSDAEASTTTKTATTPTTESDASLTGKLKACEFCGKCFRFQSNLIVHRRSHTGEKPYKCPLCPHACTQASKLKRHMKTHNSAQLSSVCGGSALLSGLCGGDENQSDAGSSSGSKMSNEEDGNSDGEGEEEEEEEEDLEELDRDEEFRQMLMKHQKALAGKREDEQPTDLSRRTDSEPAAPTDLSVLSGLVPSCTTAQQRSSLLSEMMANSGLGNIQQYKEAFNQALAERDDEDDEDEDDDMEMNGTAEDIEGSDGGNADPEGVKSTVDNEVDLTSDTEPEGESSQAAKRIKLEQLVKSDLPPHSVPSSVPNHMFPPFVRDPRDLIFPNIWYPPAAINQHEVFGSAFMRAEPFMASAAIAARQLCENGVPSMRLKTGASPKTTLGLTSPIHPSLTSTSPTRVSSNSAVAAAAVALSYRARRRNDMCEFCGKIFKNCSNLTVHRRSHTGEKPYKCELCNYACAQSSKLTRHMKTHGRLGKDIYRCKFCCMPFSVPSTLEKHMRKCVENHNPSTSPPPQQQLPPLSLSNPGEGRSYSEGHSPLTPPQLPPLPAMTPIEVGDGTTRGYMENHSPLTPPHMPALPLTSPSERNCDDIAAQRKSTEGHSPMDAPKLLPPLPLSMQSDSRSSNNSLPNHSPPTPLELSLTTTAANSDESLQKFKENHSALSLSLSMPADSASKDACVRKFLANHQLRRSSLDSHHMAYMPSHQPASLLPTAMPAMTNSSAVSALLEVAPRAAAMTVVNTEASQ</sequence>
<feature type="domain" description="C2H2-type" evidence="16">
    <location>
        <begin position="524"/>
        <end position="551"/>
    </location>
</feature>
<dbReference type="Pfam" id="PF00096">
    <property type="entry name" value="zf-C2H2"/>
    <property type="match status" value="3"/>
</dbReference>
<feature type="compositionally biased region" description="Pro residues" evidence="15">
    <location>
        <begin position="18"/>
        <end position="28"/>
    </location>
</feature>
<dbReference type="InterPro" id="IPR056438">
    <property type="entry name" value="Znf-C2H2_CTCF"/>
</dbReference>
<comment type="subcellular location">
    <subcellularLocation>
        <location evidence="1">Nucleus</location>
    </subcellularLocation>
</comment>
<dbReference type="PROSITE" id="PS00028">
    <property type="entry name" value="ZINC_FINGER_C2H2_1"/>
    <property type="match status" value="4"/>
</dbReference>
<dbReference type="PANTHER" id="PTHR45993:SF6">
    <property type="entry name" value="C2H2-TYPE DOMAIN-CONTAINING PROTEIN"/>
    <property type="match status" value="1"/>
</dbReference>
<dbReference type="EMBL" id="JAODUO010000368">
    <property type="protein sequence ID" value="KAK2182068.1"/>
    <property type="molecule type" value="Genomic_DNA"/>
</dbReference>
<feature type="region of interest" description="Disordered" evidence="15">
    <location>
        <begin position="605"/>
        <end position="740"/>
    </location>
</feature>
<accession>A0AAD9L415</accession>
<protein>
    <recommendedName>
        <fullName evidence="16">C2H2-type domain-containing protein</fullName>
    </recommendedName>
</protein>
<feature type="compositionally biased region" description="Basic and acidic residues" evidence="15">
    <location>
        <begin position="688"/>
        <end position="701"/>
    </location>
</feature>
<keyword evidence="18" id="KW-1185">Reference proteome</keyword>
<feature type="compositionally biased region" description="Low complexity" evidence="15">
    <location>
        <begin position="718"/>
        <end position="732"/>
    </location>
</feature>
<keyword evidence="8 14" id="KW-0863">Zinc-finger</keyword>
<evidence type="ECO:0000256" key="1">
    <source>
        <dbReference type="ARBA" id="ARBA00004123"/>
    </source>
</evidence>
<feature type="domain" description="C2H2-type" evidence="16">
    <location>
        <begin position="158"/>
        <end position="185"/>
    </location>
</feature>
<dbReference type="GO" id="GO:0008270">
    <property type="term" value="F:zinc ion binding"/>
    <property type="evidence" value="ECO:0007669"/>
    <property type="project" value="UniProtKB-KW"/>
</dbReference>
<feature type="region of interest" description="Disordered" evidence="15">
    <location>
        <begin position="255"/>
        <end position="287"/>
    </location>
</feature>
<evidence type="ECO:0000313" key="17">
    <source>
        <dbReference type="EMBL" id="KAK2182068.1"/>
    </source>
</evidence>
<dbReference type="GO" id="GO:0006357">
    <property type="term" value="P:regulation of transcription by RNA polymerase II"/>
    <property type="evidence" value="ECO:0007669"/>
    <property type="project" value="TreeGrafter"/>
</dbReference>
<dbReference type="InterPro" id="IPR013087">
    <property type="entry name" value="Znf_C2H2_type"/>
</dbReference>
<keyword evidence="3" id="KW-0678">Repressor</keyword>
<name>A0AAD9L415_RIDPI</name>
<dbReference type="FunFam" id="3.30.160.60:FF:000046">
    <property type="entry name" value="Putative B-cell lymphoma/leukemia 11A"/>
    <property type="match status" value="1"/>
</dbReference>
<feature type="domain" description="C2H2-type" evidence="16">
    <location>
        <begin position="130"/>
        <end position="157"/>
    </location>
</feature>
<dbReference type="GO" id="GO:0016514">
    <property type="term" value="C:SWI/SNF complex"/>
    <property type="evidence" value="ECO:0007669"/>
    <property type="project" value="UniProtKB-ARBA"/>
</dbReference>
<keyword evidence="12" id="KW-0804">Transcription</keyword>
<keyword evidence="5" id="KW-0597">Phosphoprotein</keyword>
<feature type="region of interest" description="Disordered" evidence="15">
    <location>
        <begin position="1"/>
        <end position="35"/>
    </location>
</feature>
<dbReference type="FunFam" id="3.30.160.60:FF:000037">
    <property type="entry name" value="B-cell lymphoma/leukemia 11A isoform X1"/>
    <property type="match status" value="1"/>
</dbReference>
<dbReference type="GO" id="GO:0003700">
    <property type="term" value="F:DNA-binding transcription factor activity"/>
    <property type="evidence" value="ECO:0007669"/>
    <property type="project" value="TreeGrafter"/>
</dbReference>